<dbReference type="Proteomes" id="UP000000630">
    <property type="component" value="Chromosome"/>
</dbReference>
<keyword evidence="3 6" id="KW-0812">Transmembrane</keyword>
<evidence type="ECO:0000256" key="6">
    <source>
        <dbReference type="RuleBase" id="RU363076"/>
    </source>
</evidence>
<dbReference type="HOGENOM" id="CLU_047737_4_1_5"/>
<comment type="similarity">
    <text evidence="2 6">Belongs to the SURF1 family.</text>
</comment>
<accession>D1ATQ3</accession>
<organism evidence="7 8">
    <name type="scientific">Anaplasma centrale (strain Israel)</name>
    <name type="common">Anaplasma marginale subsp. centrale (strain Israel)</name>
    <dbReference type="NCBI Taxonomy" id="574556"/>
    <lineage>
        <taxon>Bacteria</taxon>
        <taxon>Pseudomonadati</taxon>
        <taxon>Pseudomonadota</taxon>
        <taxon>Alphaproteobacteria</taxon>
        <taxon>Rickettsiales</taxon>
        <taxon>Anaplasmataceae</taxon>
        <taxon>Anaplasma</taxon>
    </lineage>
</organism>
<name>D1ATQ3_ANACI</name>
<evidence type="ECO:0000313" key="7">
    <source>
        <dbReference type="EMBL" id="ACZ48931.1"/>
    </source>
</evidence>
<comment type="subcellular location">
    <subcellularLocation>
        <location evidence="6">Cell membrane</location>
        <topology evidence="6">Multi-pass membrane protein</topology>
    </subcellularLocation>
    <subcellularLocation>
        <location evidence="1">Membrane</location>
    </subcellularLocation>
</comment>
<dbReference type="PANTHER" id="PTHR23427:SF2">
    <property type="entry name" value="SURFEIT LOCUS PROTEIN 1"/>
    <property type="match status" value="1"/>
</dbReference>
<evidence type="ECO:0000313" key="8">
    <source>
        <dbReference type="Proteomes" id="UP000000630"/>
    </source>
</evidence>
<keyword evidence="5 6" id="KW-0472">Membrane</keyword>
<dbReference type="KEGG" id="acn:ACIS_00261"/>
<dbReference type="eggNOG" id="COG3346">
    <property type="taxonomic scope" value="Bacteria"/>
</dbReference>
<evidence type="ECO:0000256" key="3">
    <source>
        <dbReference type="ARBA" id="ARBA00022692"/>
    </source>
</evidence>
<dbReference type="GO" id="GO:0005886">
    <property type="term" value="C:plasma membrane"/>
    <property type="evidence" value="ECO:0007669"/>
    <property type="project" value="UniProtKB-SubCell"/>
</dbReference>
<evidence type="ECO:0000256" key="4">
    <source>
        <dbReference type="ARBA" id="ARBA00022989"/>
    </source>
</evidence>
<dbReference type="STRING" id="574556.ACIS_00261"/>
<evidence type="ECO:0000256" key="2">
    <source>
        <dbReference type="ARBA" id="ARBA00007165"/>
    </source>
</evidence>
<reference evidence="7 8" key="1">
    <citation type="journal article" date="2010" name="J. Bacteriol.">
        <title>Complete genome sequence of Anaplasma marginale subsp. centrale.</title>
        <authorList>
            <person name="Herndon D.R."/>
            <person name="Palmer G.H."/>
            <person name="Shkap V."/>
            <person name="Knowles D.P. Jr."/>
            <person name="Brayton K.A."/>
        </authorList>
    </citation>
    <scope>NUCLEOTIDE SEQUENCE [LARGE SCALE GENOMIC DNA]</scope>
    <source>
        <strain evidence="7 8">Israel</strain>
    </source>
</reference>
<dbReference type="EMBL" id="CP001759">
    <property type="protein sequence ID" value="ACZ48931.1"/>
    <property type="molecule type" value="Genomic_DNA"/>
</dbReference>
<dbReference type="PROSITE" id="PS50895">
    <property type="entry name" value="SURF1"/>
    <property type="match status" value="1"/>
</dbReference>
<protein>
    <recommendedName>
        <fullName evidence="6">SURF1-like protein</fullName>
    </recommendedName>
</protein>
<keyword evidence="8" id="KW-1185">Reference proteome</keyword>
<feature type="transmembrane region" description="Helical" evidence="6">
    <location>
        <begin position="248"/>
        <end position="266"/>
    </location>
</feature>
<dbReference type="AlphaFoldDB" id="D1ATQ3"/>
<dbReference type="PANTHER" id="PTHR23427">
    <property type="entry name" value="SURFEIT LOCUS PROTEIN"/>
    <property type="match status" value="1"/>
</dbReference>
<sequence>MDRAWHFVECVMRTQSRTCGRARRRVLLVVYCLAPFAILLSLGTWQLLRLREKLHVIETMHMNPVILPAGDLRTYAYRTVKLQGAFQGTKHIRVFAGKMGYYFLQPFSLVDGRHILVNRGVFAGAALDNTHGAGAQPASGIGTAPGTHDADVRSATGAGIIPGDVRDADVRAVSGVLHCKLRSLSRWIVRNNPKENLWFWFDINDMSEYVGLPDLEPCILWGDHTTVAGRLSANPALKIRNDHLEYTITWYSLALIWCLGYVYRIYRAR</sequence>
<dbReference type="Pfam" id="PF02104">
    <property type="entry name" value="SURF1"/>
    <property type="match status" value="1"/>
</dbReference>
<dbReference type="InterPro" id="IPR002994">
    <property type="entry name" value="Surf1/Shy1"/>
</dbReference>
<keyword evidence="6" id="KW-1003">Cell membrane</keyword>
<dbReference type="InterPro" id="IPR045214">
    <property type="entry name" value="Surf1/Surf4"/>
</dbReference>
<gene>
    <name evidence="7" type="primary">surf1</name>
    <name evidence="7" type="ordered locus">ACIS_00261</name>
</gene>
<feature type="transmembrane region" description="Helical" evidence="6">
    <location>
        <begin position="26"/>
        <end position="48"/>
    </location>
</feature>
<evidence type="ECO:0000256" key="1">
    <source>
        <dbReference type="ARBA" id="ARBA00004370"/>
    </source>
</evidence>
<evidence type="ECO:0000256" key="5">
    <source>
        <dbReference type="ARBA" id="ARBA00023136"/>
    </source>
</evidence>
<keyword evidence="4 6" id="KW-1133">Transmembrane helix</keyword>
<proteinExistence type="inferred from homology"/>
<dbReference type="CDD" id="cd06662">
    <property type="entry name" value="SURF1"/>
    <property type="match status" value="1"/>
</dbReference>